<name>A0AAD7WNK5_9TELE</name>
<organism evidence="1 2">
    <name type="scientific">Aldrovandia affinis</name>
    <dbReference type="NCBI Taxonomy" id="143900"/>
    <lineage>
        <taxon>Eukaryota</taxon>
        <taxon>Metazoa</taxon>
        <taxon>Chordata</taxon>
        <taxon>Craniata</taxon>
        <taxon>Vertebrata</taxon>
        <taxon>Euteleostomi</taxon>
        <taxon>Actinopterygii</taxon>
        <taxon>Neopterygii</taxon>
        <taxon>Teleostei</taxon>
        <taxon>Notacanthiformes</taxon>
        <taxon>Halosauridae</taxon>
        <taxon>Aldrovandia</taxon>
    </lineage>
</organism>
<dbReference type="Proteomes" id="UP001221898">
    <property type="component" value="Unassembled WGS sequence"/>
</dbReference>
<evidence type="ECO:0000313" key="2">
    <source>
        <dbReference type="Proteomes" id="UP001221898"/>
    </source>
</evidence>
<proteinExistence type="predicted"/>
<protein>
    <submittedName>
        <fullName evidence="1">Uncharacterized protein</fullName>
    </submittedName>
</protein>
<dbReference type="AlphaFoldDB" id="A0AAD7WNK5"/>
<gene>
    <name evidence="1" type="ORF">AAFF_G00354920</name>
</gene>
<comment type="caution">
    <text evidence="1">The sequence shown here is derived from an EMBL/GenBank/DDBJ whole genome shotgun (WGS) entry which is preliminary data.</text>
</comment>
<accession>A0AAD7WNK5</accession>
<keyword evidence="2" id="KW-1185">Reference proteome</keyword>
<sequence length="89" mass="9665">MTDLLLGGSITQLVQAASETDEEMLLLKDLHTQVGGLTGGRVCRPGPNRTGQNSCPAIRENRSCRIRSLMLRGRGSRLTSLSSMAGRFY</sequence>
<dbReference type="EMBL" id="JAINUG010000059">
    <property type="protein sequence ID" value="KAJ8403275.1"/>
    <property type="molecule type" value="Genomic_DNA"/>
</dbReference>
<reference evidence="1" key="1">
    <citation type="journal article" date="2023" name="Science">
        <title>Genome structures resolve the early diversification of teleost fishes.</title>
        <authorList>
            <person name="Parey E."/>
            <person name="Louis A."/>
            <person name="Montfort J."/>
            <person name="Bouchez O."/>
            <person name="Roques C."/>
            <person name="Iampietro C."/>
            <person name="Lluch J."/>
            <person name="Castinel A."/>
            <person name="Donnadieu C."/>
            <person name="Desvignes T."/>
            <person name="Floi Bucao C."/>
            <person name="Jouanno E."/>
            <person name="Wen M."/>
            <person name="Mejri S."/>
            <person name="Dirks R."/>
            <person name="Jansen H."/>
            <person name="Henkel C."/>
            <person name="Chen W.J."/>
            <person name="Zahm M."/>
            <person name="Cabau C."/>
            <person name="Klopp C."/>
            <person name="Thompson A.W."/>
            <person name="Robinson-Rechavi M."/>
            <person name="Braasch I."/>
            <person name="Lecointre G."/>
            <person name="Bobe J."/>
            <person name="Postlethwait J.H."/>
            <person name="Berthelot C."/>
            <person name="Roest Crollius H."/>
            <person name="Guiguen Y."/>
        </authorList>
    </citation>
    <scope>NUCLEOTIDE SEQUENCE</scope>
    <source>
        <strain evidence="1">NC1722</strain>
    </source>
</reference>
<evidence type="ECO:0000313" key="1">
    <source>
        <dbReference type="EMBL" id="KAJ8403275.1"/>
    </source>
</evidence>